<proteinExistence type="predicted"/>
<reference evidence="1 2" key="1">
    <citation type="submission" date="2020-03" db="EMBL/GenBank/DDBJ databases">
        <title>Alteromonas ponticola sp. nov., isolated from seawater.</title>
        <authorList>
            <person name="Yoon J.-H."/>
            <person name="Kim Y.-O."/>
        </authorList>
    </citation>
    <scope>NUCLEOTIDE SEQUENCE [LARGE SCALE GENOMIC DNA]</scope>
    <source>
        <strain evidence="1 2">MYP5</strain>
    </source>
</reference>
<protein>
    <recommendedName>
        <fullName evidence="3">DUF4402 domain-containing protein</fullName>
    </recommendedName>
</protein>
<accession>A0ABX1R579</accession>
<dbReference type="RefSeq" id="WP_169211365.1">
    <property type="nucleotide sequence ID" value="NZ_JAATNW010000006.1"/>
</dbReference>
<dbReference type="Proteomes" id="UP000709336">
    <property type="component" value="Unassembled WGS sequence"/>
</dbReference>
<name>A0ABX1R579_9ALTE</name>
<sequence length="112" mass="11456">MTAAGEVSGDCNVVDDNIMLGQVTVTDLPRDAQVEVVVNGLSNPMLSFAPTVRVSGGSRGTTTLSDGQPGIVETNGNGGDLIIDVYGVVILRSNLAAGATYSADFSVQVNQL</sequence>
<evidence type="ECO:0000313" key="2">
    <source>
        <dbReference type="Proteomes" id="UP000709336"/>
    </source>
</evidence>
<comment type="caution">
    <text evidence="1">The sequence shown here is derived from an EMBL/GenBank/DDBJ whole genome shotgun (WGS) entry which is preliminary data.</text>
</comment>
<evidence type="ECO:0008006" key="3">
    <source>
        <dbReference type="Google" id="ProtNLM"/>
    </source>
</evidence>
<organism evidence="1 2">
    <name type="scientific">Alteromonas ponticola</name>
    <dbReference type="NCBI Taxonomy" id="2720613"/>
    <lineage>
        <taxon>Bacteria</taxon>
        <taxon>Pseudomonadati</taxon>
        <taxon>Pseudomonadota</taxon>
        <taxon>Gammaproteobacteria</taxon>
        <taxon>Alteromonadales</taxon>
        <taxon>Alteromonadaceae</taxon>
        <taxon>Alteromonas/Salinimonas group</taxon>
        <taxon>Alteromonas</taxon>
    </lineage>
</organism>
<keyword evidence="2" id="KW-1185">Reference proteome</keyword>
<gene>
    <name evidence="1" type="ORF">HCJ96_12310</name>
</gene>
<dbReference type="EMBL" id="JAATNW010000006">
    <property type="protein sequence ID" value="NMH60811.1"/>
    <property type="molecule type" value="Genomic_DNA"/>
</dbReference>
<evidence type="ECO:0000313" key="1">
    <source>
        <dbReference type="EMBL" id="NMH60811.1"/>
    </source>
</evidence>